<feature type="compositionally biased region" description="Basic and acidic residues" evidence="2">
    <location>
        <begin position="1208"/>
        <end position="1245"/>
    </location>
</feature>
<feature type="compositionally biased region" description="Basic and acidic residues" evidence="2">
    <location>
        <begin position="2039"/>
        <end position="2075"/>
    </location>
</feature>
<feature type="compositionally biased region" description="Polar residues" evidence="2">
    <location>
        <begin position="5972"/>
        <end position="5995"/>
    </location>
</feature>
<feature type="compositionally biased region" description="Basic and acidic residues" evidence="2">
    <location>
        <begin position="4208"/>
        <end position="4246"/>
    </location>
</feature>
<feature type="compositionally biased region" description="Basic residues" evidence="2">
    <location>
        <begin position="1304"/>
        <end position="1314"/>
    </location>
</feature>
<feature type="compositionally biased region" description="Basic and acidic residues" evidence="2">
    <location>
        <begin position="1110"/>
        <end position="1126"/>
    </location>
</feature>
<feature type="compositionally biased region" description="Polar residues" evidence="2">
    <location>
        <begin position="1704"/>
        <end position="1716"/>
    </location>
</feature>
<feature type="compositionally biased region" description="Basic and acidic residues" evidence="2">
    <location>
        <begin position="2812"/>
        <end position="2821"/>
    </location>
</feature>
<feature type="compositionally biased region" description="Basic and acidic residues" evidence="2">
    <location>
        <begin position="619"/>
        <end position="629"/>
    </location>
</feature>
<feature type="compositionally biased region" description="Polar residues" evidence="2">
    <location>
        <begin position="2304"/>
        <end position="2313"/>
    </location>
</feature>
<feature type="compositionally biased region" description="Polar residues" evidence="2">
    <location>
        <begin position="6717"/>
        <end position="6741"/>
    </location>
</feature>
<feature type="region of interest" description="Disordered" evidence="2">
    <location>
        <begin position="881"/>
        <end position="1010"/>
    </location>
</feature>
<sequence length="6741" mass="737276">MFRSLLGTQSSSRSSVSSRHRHRRDRDDYDDDDDDSRSKYSSRSHHKSSRHHSSSSKHKSSRSDDRDADRHSSSRRSSRRYEDDGDGARSTIAPSEITSEAPSRMLDGERSTFGDDPNDHYKERRSRRRGRGDDDSVLERDPRDARRRERDTYTEEPRYRDDAPSTVGPDFRDASRRERDGYGYSGEPRRRSRDRYNDNDDDRRQRSSRPYDEPATDDRYEPATRSERRSRALDDRAIPEDQRPIEPAGRSRTAASGPGSSRSPMYPSDGSYPTTSGPGAMPQSSYSYPPPTSGSYPPPDSAQQPPMMGSAAEYYGDQGQSVPTQPGFTPSAISPSGPEHEPHPSIPIPQFDQHQVGPSGPPPQHDTGTGVLDGMAAGAAGYGISSAMSGGLPHSGPPNTSPIMPGSMSADVPSNSLPNAPSNTLPDSFHESPVNYAPSGYPENQPQHHSSSSHGGLAALGATAGLAAAAGLAAHSHHNSHHNSYSNSHQVPQSQYQQPQHIGGFQQGNLAYQKRQQGPLKKFVDFWRDPEGVGLYEEYSEIIGTCRYCFEPGTTSRDAPRKHRYRRRLSNDSFGGRSRVDKLTRYGSSEEEGHHKSSNRKSWLAAGLAAYVGKSIFDKRKRDHRDRSPSIRRTKSSSSSSVGGKGAVSYGQATISEYSHPPSTIGGGRKLDRYDSRSDVSKPSISAHSRSKSEGYRRRDRSRSSSSDSKSGRSGLKTAAIAAGALGTAAALSSASHGRKERRIRARSRSRSPRKPRRRYSSSSSSSMIDISRPSAKKGLASFSNFFSAPSERSRTGRTGRASPRKKQRNLFGIGSTYSSSDDADLAFGSGFLKPRNSKKGKNRKRDEVIDAKLIGLGAAAAGLAASASIANGRRNHSLIAVKERKSKHETTADDNWESVSDESSSADSGLAYGGPSSNSRDSFTSDSGTSKWRWRWGTSKKKKKTPQSLEYPNKRNDHGRNSQASLVPPSSSLGSLPSMQNVDPIPTGEQSLTPYRHEHNSTTGGPSVFDTTKQIYISRPEHTEIDQPKPTVPVSNSFYNQKDPQSEKPKPTFKEIAPAVASAVAGAALMGTAIEYYNDHPLKDSKAVVPADPSKSKDMSLPGALSGSNRERPSSHSDLALEQHQQKQIMPPPPASLPGSYDLVPRVDNVGVDRSRKARDDSDISMKKVERRRRNSSPALEDQYTYITPSDLSKRRSTGKGVVQFELTKEQQDKEMRQRELESEKAARRYPRDDEPVSDPENRIPKSRRSHPVDMSPQLPDDKFEAPPNEKEAESWSLPSRVAFPVLSGAAAVAADRILDEKKRKREERRRERRGYSESEAGSSMVSRQRFDSPDRHFVEEPGELAEKPVPNPKTKPTYENYATYFTPPELRRESSAESVPEVTSAAKSEATKFRLIEPRTSPLDTKLTRAEPTRSTSLPWPVPDLNLIEPTPPQSRTGSILSHGDETKDRQIADPIVTVPGQAAFELDKDDTHDIARNTEAGDIEVPGPSLHNVPGAAKKLNNDDDIEVIPSKSEPRELQPGPEIPSPHHMPGEFDDIDFAATLAAGAAMSGFDPSIVTDNPTYHSRVSPPRSEGDFKSIYEETPVSPVREFYEHEPLPPANRHARQEVTEYHGPTDRAVELHSEVGQDTLPKNMEIVPPEESISPLAPEATAAKLSKKEKRKKKAAQKKSKSVGEQDLEPDWEEQPIFTQPEPTEADREVNSGNADRSGTTSRDLFEADDKPGYGDPSFKEMVDEGEKAPGHEKETWQDAEEGIQPYIPLADDSSIKIKPAEVSPPTRDVDDQLLDNQPYASMPGDFGDVWVDLGPVGGNGVPIVPEEKGPVEEPEFATVEKPKKKSKGKSKLENVDGPSLIPSDVAEAPTRGSEADETLDWNVEPTTTTSIPDLGGLERGKSKSKRRSKRYAELIDSRSEVGESSKPEDDNISVVSRAKSEAAKDYAKNSDKSRGFFGLFGSSPAVGEESSKLERDSSPPPSEISTSSKKKKKSKKDRRADEDAITADDNDLPASRDIEPVNAYDANNDDQQRQKSKDRKKGRKNRYEQIVESGKASDDEDKNRQDTSRQEKDDTLVKDQSSKPFLDDSFEITSVPSGTLEQDPATSVERESNRGSAPVSDFPIQLNLPSRGRSRSVTPLPGEKVVDLPTQSLSRPSSRSRSPPGTAKRISWRGGFNFGDVNSSPTAIPIQLRRPPSTPDRGTHDSPVSPSRPKSGHKRPKSTEFKTNREFRPLWLVERHTSKTEQPEEETYPSLPSSKSTSRMSSVEDLRAKALEGEESMDIFSTPRRRPSLHVATNDSSFDVDVLGSQQATPTAHSFRSQDRRPKEKPKYEFHSPSELLEGPMSSRSALNDVTQPSEGTIIPGSNKTKELELMDLQNLPPLPDSPIHEEFKSRELDVTPGIGHDVPPSSHHEPEVEVAEIPAETISPEHLPPLPDSRSPTPTADQGVETQSLAEGIDRSLTPRPTYHGLDEAPVQAPVEVSTPDSDPATLTQLSPTYRTSEASEYESVDEDHFVDASSQAPMSPSYQEGFNSPTTPTCLPADSEPQGSAALPPFAADFPVLGVPDEEDSISKDTDAESVTTVKKDDGNEREPEPTTETVKGPELESSAEIAKEPEDEPEVTAPRSKKNKKKNKKNHDAEPTPTSQTLEPEARLTAEPDFESVAEPVAEGPTEREAPLVISTDSISTAAADQELGEGPTLSTAIGEESKLELVEEDPVPAPVTKSKSKKGKNKKGRKNKVVVDSVEKPSQEPDGSSAGTSTRKDGIAIAQDEGLETPTRDVAHARLGDAVTDFVSDMDPQLHNDSPDIVNATPPKDTAVETKKATEDPVPGEVLAADVPLPVADVEEADALNSVRGEPEPAETISAQEDCHPSDKTVSLPHSPVQQPHDIPLPPPDVEEADILQGTDEVNPKEPEPVQPEEILDAAGPSLPYDSPVTEVAAPLPGTDTQEIEEVRSKGWLETSSGPEPSAENIGVPVSGDSLDPMLPMHTDTQSQDQPPHRLEDDILPTRSSANEVDESGDQSGPDMFFDVVRDADAPAKLEMPDELADKEPVTNTPADKPDEFAELELKPKKKKGKKGKKDHKDSTSIDNETSASAEQPPAESSGLPVKSNDMEEAPTVAQNEETVEQPATEERSCPAEETQALSLSTNLDANAAEPSAVANDAPPHIPADNSSQEVRSTSKQSKKQKKKDKKKQALPDSAPEETVPEASNVEKDVEKSTLAVQDPQDQTAATEEIGQDQLVNTGESDIPIATPGLVEGLKDHLIDDPVDEVEAPKEDTLPPGFKLEAPVSLDVDDKSAVEKDSEIKDVEGSEAMRFIPPAEEPELQAETIPSTEEAPIKPAKSKKDKKGKKGKKNRDAVPLEDEAQSAQLIKSSDEQPLKESEIESVVKEGPLAKENPVEPASGLPIGADDTPVETSVEKPITDKEKKKRKKNRSVSAVEEESQSVQKSFVPDVCEAVPEIGPETQEPAPQEIQDDSRNTEASELLVEAPSVVDKLPAEPELAEPSNAEVPVVGSIPMETQASEQVVEQPSGVDDLTMRHQHLEPLDEPASEINDTFEEPQAPEPTRDDNLQGAEPQPLELSNEQQALPIDSIPVDSQPLVEEPSEIVKEPLESADDPGVLELPVEKPGDSEEPPKEPSDEKPLPVKGKKKKKKKKNQPQSLDEEPQAVESSSQPQELPIVTEQDEPPELKEDIPAEHKDNESPENLWDKADVQQDVQAGSLADQPLPVENASVEALVDTPLPTKEKRKKKKKNGHSISIDEERQVTGIPASVNDLSAKPLEDAPTETPRDVEPQENLSKDEQPHMQEEEFTTPQDGSRQDTEPSAPTEEPPTETLPDAPSEPQPYKVVVPVEADLVSGSPKTLEGETFDTMEEKQPESQQAGGSFSNEAEPTAVLEETRPEVTETMKDEQRISIPSEILEPDVKDLIEEEQPGSQQAGDLSSIGAEPSTVSENKEPEVTETMEDEQRISIPSEILEPDVKDPVKEKQPESQQAGDSYSIGAEPSTVSEDKEPEVTESMEDEQQKFVPSESLGPGLKVPMEVNNPESQHIEDSPSMEVEPISVLEGKQHEATGIMEEEQLKSTPSENIDPELKEIEQPESQHIGDSPSMEVETTTVLDDKQPEVAGTVDEQQLKSNPPEILEPMPKDSWEEKQPEPRLSEPQEPMPTESTGEKQLSTQHDNVQGEQYNAPVAPVEEQTQSRIENSAPPKAESVKPEDDGDLKPQSDRPVEDSKGEVAELPEQKATDVSDKFPMGPPTEVTSAPKDKKKKKKSQPKALEEEPEDADTPTPIDGLPADSIDHPVLETAIEKPLTAKEKKKLKKQQKKLSLEQEPQPAISPEAPETLPVEAAREADLEVDTNSSNLVEAPVELSSLHKGAQKSQETPHLEEQPEPKEVEQSSENITVEPPVEKALPISASVTENSPDKPLSAKERKKKKKKEKAAASLEDDLETKEESVPIENALDETFGTEPLPEEQTPTEKPLSVKEKKKKKKKGKEDQEDQLPGAESLAQPEKAPEASESMPVDFLARETQSIDNTPAEAPFERPLPAKEKKKGKKGKKSKQSVDWTDEAPQPSEDTKALGEHQTEAPIQVEPTALAETALPADHPQAKIEDEPEGPTDKPTNTASIKQGTLDTDIERTDATITEPQGDGGEDKTGNPDEDGKEFQLSKSKKKSKSKKTGEVSCWTDEIPPTQVDNGPAIPPTELESQQRSLPFDEGTPQKSFTTADATDTLRNDPSDNLPASDADQAVSEPKPTDTLVHANARPEDDIAIVEGSMQTVVNHDSSPEIASLPKSVEEATEERPAAETTQEGTKASTEVQSTGPGQSLDDQMIEKIQENATENPADESLPDKSKGLSSTGLGDTLAEPSIPELQDPPTPTPPLASLPSRSYAEGKPKDFAETRELMDKASPNPIQQQEIWALENEASIPELGPIDSTSSDQARGHQLPELPEAETSDAMQETPAELLKSEPSLPPGFAEKSLAGGHNSAATTLDRHALEDVSPSIVPELAIVHDEISAQNSNKTSKKEKRKKKKKGVVSEEESAVAPEVPVIKMETLPDEPSISEPRSANLEEEPPRILSKKEQKAAKKKARKSATDEVDTDVKEVVRESSLTPDAPENAAEIVGTADFNELVDAPMTEEAAEVGIQQRSGLEGPPASTPTTVDTAEKDAPPLSMPSSQEDSMAVPEIPVAMTEISNEQTLDEESASRELLKKQNKRAKAMITSQTEVDVPNDPKEAEPRMELEKEQSAPEPASSNQSSKKNKKKKKKNNQDLGGDAEALLSKEKEANKTHTVEAPVYLDVDTPVAGEVATPKEDDVNEDEVNNEREMDTASLDLQLSGDHEVIDDTPEIQHPVLPDSMTPDIGDFSEDTAPKADDVPEENLVEMTLEETGQLPKAENPSEFQDIKSTEPTVNRVDFEGAPKEVRAPGQDVPFGSGVDAKITSRSHEISEPIAGSAMEIDSSFTEASQLTATENAAAVDDGIKDVPMKDLDVQPSAEQTATSFHDPKDLTTPLPQETRHTEPILDAEDIAEGIKPSSLPTDEGETAMPANIPIGSLQDEETWLSKDVKGKNGKKGKKNPKGKDKALEEYQPETETPLFKTEDLPDLSSGMSQIIESAESVPNLTARQLEDVAVPTRGEKGKRPKAKGLVVDEVERTEPEEEESHDQSVVQHDPWGNFEPLPESVSGPSTEPPGEGESVPSGTGRKGNKAKDKKKKKSMAVENVEPKDIPRRGPVVEPEVPAETSKETLEAPRERIPEAEVEFLPNVTKRKGKKSKVKGKDPAIVKSVVETEESLPGAARGFPNEPDELDKPEEPAFLSPRVPWSGSEGNLPSLMTGRGSRKNRKMSKVHVPENPALDIAEAQLLTPEPEPIPKPAAIEPTEIPDWSQKFESSLRGDKPTQQDTRPFELTTSRALDIDVPGRGPSGSEPELTNQPPENVQLLDRSMDESEAMTLTPKRISNDDPFSVESSSKERSSTVLFHSSPSTRDFSYMTPSTQTIYDQPEERPSTPTPTHLHKSIETDKPLDAAGDITPHALLSTPEQESAKPIVAEDTTSKSPQQTRPSLEPPSLFGGPYGLAERGRSVSRSVSPPKTPLGTIEEHSAISAPYESQPPPAFPQLTPDAVTTSRGPEKMQQAQPPAWTTPDANPVGTPESTPPKLRRVKSRRSSDLKAASQRDLRRGRTRTPSPSLSQDDQEYQEDEEARQLPSSSTYDPVTDKGKAPLRGMAADVYEGWGDVQGAPPLSPTRPPSVRRRRSLQRLQELETRLDQLVSENRLLGSSKAAAEKAIESQAVAQRQHARALEARDQAIQNKELEIQQLQKSSDWLKKEITRLTEVNEGLAAANAGYAASRGLDGGDKSNYKEEWEKSQRELEKVRAQYAQLSSGLEQMVKHEVGTALADKDAEIQLLRDNLADAQDKIKELQAQIQAAVKDDILIFHDEDYFDNACQKLCQHVQQWVLRFSKFSDMRVCRTTSVLRDEKIVDRFENAILDGTDVDTYLSDRVRRRDVFMSVAMTMMWEYIFTRYLFGMDREQRQKLKTLEKHLSEVGPPNAVHKWRATTLTLLSKRPSFKELRSQDTEAVVQEIYRTLSKLLPPPHELEKTVLDSLRNVMRSAVDLSIKMRTQRAEYIMLPPLQPEYDTNGELLRKVYFNAALMNERSGETTSNEELEAQRAVVRMVLFPLVVKKGSDEGDGDEEIVVCPAQVLVARPPKERKSSKGLSADRQSIRSTQSFPSISMAPSNPSNIM</sequence>
<feature type="compositionally biased region" description="Basic residues" evidence="2">
    <location>
        <begin position="3179"/>
        <end position="3191"/>
    </location>
</feature>
<feature type="compositionally biased region" description="Basic and acidic residues" evidence="2">
    <location>
        <begin position="5411"/>
        <end position="5421"/>
    </location>
</feature>
<feature type="compositionally biased region" description="Basic residues" evidence="2">
    <location>
        <begin position="3338"/>
        <end position="3351"/>
    </location>
</feature>
<feature type="compositionally biased region" description="Basic residues" evidence="2">
    <location>
        <begin position="5701"/>
        <end position="5713"/>
    </location>
</feature>
<feature type="compositionally biased region" description="Polar residues" evidence="2">
    <location>
        <begin position="5896"/>
        <end position="5908"/>
    </location>
</feature>
<evidence type="ECO:0000313" key="4">
    <source>
        <dbReference type="Proteomes" id="UP000002669"/>
    </source>
</evidence>
<feature type="region of interest" description="Disordered" evidence="2">
    <location>
        <begin position="787"/>
        <end position="814"/>
    </location>
</feature>
<proteinExistence type="predicted"/>
<dbReference type="EMBL" id="DS989822">
    <property type="protein sequence ID" value="EFQ97828.1"/>
    <property type="molecule type" value="Genomic_DNA"/>
</dbReference>
<dbReference type="Proteomes" id="UP000002669">
    <property type="component" value="Unassembled WGS sequence"/>
</dbReference>
<dbReference type="VEuPathDB" id="FungiDB:MGYG_00864"/>
<feature type="compositionally biased region" description="Basic and acidic residues" evidence="2">
    <location>
        <begin position="3290"/>
        <end position="3306"/>
    </location>
</feature>
<feature type="compositionally biased region" description="Basic and acidic residues" evidence="2">
    <location>
        <begin position="1717"/>
        <end position="1750"/>
    </location>
</feature>
<feature type="compositionally biased region" description="Polar residues" evidence="2">
    <location>
        <begin position="4808"/>
        <end position="4825"/>
    </location>
</feature>
<feature type="region of interest" description="Disordered" evidence="2">
    <location>
        <begin position="1294"/>
        <end position="1455"/>
    </location>
</feature>
<feature type="compositionally biased region" description="Low complexity" evidence="2">
    <location>
        <begin position="448"/>
        <end position="457"/>
    </location>
</feature>
<feature type="compositionally biased region" description="Low complexity" evidence="2">
    <location>
        <begin position="4465"/>
        <end position="4478"/>
    </location>
</feature>
<feature type="compositionally biased region" description="Basic and acidic residues" evidence="2">
    <location>
        <begin position="2578"/>
        <end position="2589"/>
    </location>
</feature>
<feature type="compositionally biased region" description="Basic and acidic residues" evidence="2">
    <location>
        <begin position="882"/>
        <end position="892"/>
    </location>
</feature>
<feature type="compositionally biased region" description="Polar residues" evidence="2">
    <location>
        <begin position="4164"/>
        <end position="4183"/>
    </location>
</feature>
<feature type="compositionally biased region" description="Basic and acidic residues" evidence="2">
    <location>
        <begin position="2215"/>
        <end position="2240"/>
    </location>
</feature>
<feature type="compositionally biased region" description="Basic and acidic residues" evidence="2">
    <location>
        <begin position="170"/>
        <end position="181"/>
    </location>
</feature>
<feature type="region of interest" description="Disordered" evidence="2">
    <location>
        <begin position="1815"/>
        <end position="2266"/>
    </location>
</feature>
<feature type="compositionally biased region" description="Basic and acidic residues" evidence="2">
    <location>
        <begin position="5277"/>
        <end position="5288"/>
    </location>
</feature>
<feature type="compositionally biased region" description="Basic and acidic residues" evidence="2">
    <location>
        <begin position="3975"/>
        <end position="3986"/>
    </location>
</feature>
<feature type="compositionally biased region" description="Basic residues" evidence="2">
    <location>
        <begin position="3743"/>
        <end position="3752"/>
    </location>
</feature>
<feature type="compositionally biased region" description="Basic and acidic residues" evidence="2">
    <location>
        <begin position="3026"/>
        <end position="3047"/>
    </location>
</feature>
<name>E5R2F2_ARTGP</name>
<feature type="region of interest" description="Disordered" evidence="2">
    <location>
        <begin position="5476"/>
        <end position="5850"/>
    </location>
</feature>
<protein>
    <recommendedName>
        <fullName evidence="5">Involucrin repeat protein</fullName>
    </recommendedName>
</protein>
<feature type="compositionally biased region" description="Basic residues" evidence="2">
    <location>
        <begin position="933"/>
        <end position="946"/>
    </location>
</feature>
<keyword evidence="1" id="KW-0175">Coiled coil</keyword>
<dbReference type="InterPro" id="IPR053268">
    <property type="entry name" value="Woronin_anchor"/>
</dbReference>
<feature type="compositionally biased region" description="Polar residues" evidence="2">
    <location>
        <begin position="2340"/>
        <end position="2360"/>
    </location>
</feature>
<feature type="compositionally biased region" description="Basic residues" evidence="2">
    <location>
        <begin position="737"/>
        <end position="760"/>
    </location>
</feature>
<evidence type="ECO:0000313" key="3">
    <source>
        <dbReference type="EMBL" id="EFQ97828.1"/>
    </source>
</evidence>
<feature type="region of interest" description="Disordered" evidence="2">
    <location>
        <begin position="2920"/>
        <end position="4056"/>
    </location>
</feature>
<feature type="compositionally biased region" description="Polar residues" evidence="2">
    <location>
        <begin position="2512"/>
        <end position="2533"/>
    </location>
</feature>
<feature type="compositionally biased region" description="Basic and acidic residues" evidence="2">
    <location>
        <begin position="3621"/>
        <end position="3641"/>
    </location>
</feature>
<feature type="region of interest" description="Disordered" evidence="2">
    <location>
        <begin position="2790"/>
        <end position="2893"/>
    </location>
</feature>
<feature type="compositionally biased region" description="Polar residues" evidence="2">
    <location>
        <begin position="5604"/>
        <end position="5621"/>
    </location>
</feature>
<dbReference type="RefSeq" id="XP_003176780.1">
    <property type="nucleotide sequence ID" value="XM_003176732.1"/>
</dbReference>
<keyword evidence="4" id="KW-1185">Reference proteome</keyword>
<evidence type="ECO:0008006" key="5">
    <source>
        <dbReference type="Google" id="ProtNLM"/>
    </source>
</evidence>
<feature type="compositionally biased region" description="Polar residues" evidence="2">
    <location>
        <begin position="3875"/>
        <end position="3887"/>
    </location>
</feature>
<feature type="compositionally biased region" description="Basic and acidic residues" evidence="2">
    <location>
        <begin position="131"/>
        <end position="163"/>
    </location>
</feature>
<dbReference type="InParanoid" id="E5R2F2"/>
<feature type="compositionally biased region" description="Polar residues" evidence="2">
    <location>
        <begin position="4716"/>
        <end position="4725"/>
    </location>
</feature>
<feature type="region of interest" description="Disordered" evidence="2">
    <location>
        <begin position="5345"/>
        <end position="5452"/>
    </location>
</feature>
<feature type="compositionally biased region" description="Low complexity" evidence="2">
    <location>
        <begin position="966"/>
        <end position="979"/>
    </location>
</feature>
<feature type="compositionally biased region" description="Basic and acidic residues" evidence="2">
    <location>
        <begin position="5739"/>
        <end position="5753"/>
    </location>
</feature>
<feature type="compositionally biased region" description="Polar residues" evidence="2">
    <location>
        <begin position="2248"/>
        <end position="2259"/>
    </location>
</feature>
<feature type="region of interest" description="Disordered" evidence="2">
    <location>
        <begin position="1088"/>
        <end position="1282"/>
    </location>
</feature>
<feature type="compositionally biased region" description="Pro residues" evidence="2">
    <location>
        <begin position="288"/>
        <end position="300"/>
    </location>
</feature>
<feature type="region of interest" description="Disordered" evidence="2">
    <location>
        <begin position="1482"/>
        <end position="1537"/>
    </location>
</feature>
<feature type="compositionally biased region" description="Polar residues" evidence="2">
    <location>
        <begin position="318"/>
        <end position="332"/>
    </location>
</feature>
<feature type="region of interest" description="Disordered" evidence="2">
    <location>
        <begin position="472"/>
        <end position="500"/>
    </location>
</feature>
<feature type="coiled-coil region" evidence="1">
    <location>
        <begin position="6353"/>
        <end position="6427"/>
    </location>
</feature>
<feature type="compositionally biased region" description="Low complexity" evidence="2">
    <location>
        <begin position="3089"/>
        <end position="3100"/>
    </location>
</feature>
<feature type="compositionally biased region" description="Basic and acidic residues" evidence="2">
    <location>
        <begin position="5228"/>
        <end position="5244"/>
    </location>
</feature>
<feature type="region of interest" description="Disordered" evidence="2">
    <location>
        <begin position="2393"/>
        <end position="2412"/>
    </location>
</feature>
<feature type="compositionally biased region" description="Basic residues" evidence="2">
    <location>
        <begin position="5020"/>
        <end position="5032"/>
    </location>
</feature>
<dbReference type="STRING" id="535722.E5R2F2"/>
<feature type="compositionally biased region" description="Basic and acidic residues" evidence="2">
    <location>
        <begin position="1261"/>
        <end position="1275"/>
    </location>
</feature>
<feature type="compositionally biased region" description="Basic and acidic residues" evidence="2">
    <location>
        <begin position="4888"/>
        <end position="4903"/>
    </location>
</feature>
<feature type="compositionally biased region" description="Polar residues" evidence="2">
    <location>
        <begin position="2085"/>
        <end position="2094"/>
    </location>
</feature>
<feature type="compositionally biased region" description="Basic residues" evidence="2">
    <location>
        <begin position="5834"/>
        <end position="5843"/>
    </location>
</feature>
<feature type="compositionally biased region" description="Basic and acidic residues" evidence="2">
    <location>
        <begin position="1932"/>
        <end position="1948"/>
    </location>
</feature>
<feature type="region of interest" description="Disordered" evidence="2">
    <location>
        <begin position="6704"/>
        <end position="6741"/>
    </location>
</feature>
<feature type="region of interest" description="Disordered" evidence="2">
    <location>
        <begin position="4068"/>
        <end position="4991"/>
    </location>
</feature>
<feature type="compositionally biased region" description="Basic and acidic residues" evidence="2">
    <location>
        <begin position="3054"/>
        <end position="3065"/>
    </location>
</feature>
<feature type="compositionally biased region" description="Polar residues" evidence="2">
    <location>
        <begin position="3138"/>
        <end position="3147"/>
    </location>
</feature>
<feature type="compositionally biased region" description="Polar residues" evidence="2">
    <location>
        <begin position="92"/>
        <end position="101"/>
    </location>
</feature>
<feature type="compositionally biased region" description="Basic residues" evidence="2">
    <location>
        <begin position="5566"/>
        <end position="5575"/>
    </location>
</feature>
<feature type="compositionally biased region" description="Basic residues" evidence="2">
    <location>
        <begin position="3066"/>
        <end position="3076"/>
    </location>
</feature>
<feature type="region of interest" description="Disordered" evidence="2">
    <location>
        <begin position="1554"/>
        <end position="1794"/>
    </location>
</feature>
<feature type="compositionally biased region" description="Basic residues" evidence="2">
    <location>
        <begin position="4312"/>
        <end position="4321"/>
    </location>
</feature>
<feature type="compositionally biased region" description="Basic residues" evidence="2">
    <location>
        <begin position="4547"/>
        <end position="4558"/>
    </location>
</feature>
<feature type="compositionally biased region" description="Basic residues" evidence="2">
    <location>
        <begin position="1982"/>
        <end position="1991"/>
    </location>
</feature>
<feature type="compositionally biased region" description="Basic and acidic residues" evidence="2">
    <location>
        <begin position="5070"/>
        <end position="5082"/>
    </location>
</feature>
<feature type="compositionally biased region" description="Basic and acidic residues" evidence="2">
    <location>
        <begin position="3685"/>
        <end position="3710"/>
    </location>
</feature>
<feature type="compositionally biased region" description="Basic and acidic residues" evidence="2">
    <location>
        <begin position="194"/>
        <end position="244"/>
    </location>
</feature>
<feature type="region of interest" description="Disordered" evidence="2">
    <location>
        <begin position="2418"/>
        <end position="2777"/>
    </location>
</feature>
<feature type="region of interest" description="Disordered" evidence="2">
    <location>
        <begin position="389"/>
        <end position="457"/>
    </location>
</feature>
<feature type="region of interest" description="Disordered" evidence="2">
    <location>
        <begin position="553"/>
        <end position="600"/>
    </location>
</feature>
<feature type="compositionally biased region" description="Basic residues" evidence="2">
    <location>
        <begin position="2620"/>
        <end position="2630"/>
    </location>
</feature>
<feature type="compositionally biased region" description="Low complexity" evidence="2">
    <location>
        <begin position="917"/>
        <end position="928"/>
    </location>
</feature>
<feature type="compositionally biased region" description="Polar residues" evidence="2">
    <location>
        <begin position="412"/>
        <end position="426"/>
    </location>
</feature>
<feature type="compositionally biased region" description="Low complexity" evidence="2">
    <location>
        <begin position="482"/>
        <end position="500"/>
    </location>
</feature>
<feature type="compositionally biased region" description="Basic and acidic residues" evidence="2">
    <location>
        <begin position="1607"/>
        <end position="1628"/>
    </location>
</feature>
<feature type="compositionally biased region" description="Basic and acidic residues" evidence="2">
    <location>
        <begin position="4379"/>
        <end position="4393"/>
    </location>
</feature>
<feature type="compositionally biased region" description="Basic residues" evidence="2">
    <location>
        <begin position="40"/>
        <end position="60"/>
    </location>
</feature>
<feature type="compositionally biased region" description="Low complexity" evidence="2">
    <location>
        <begin position="2148"/>
        <end position="2158"/>
    </location>
</feature>
<feature type="compositionally biased region" description="Low complexity" evidence="2">
    <location>
        <begin position="704"/>
        <end position="715"/>
    </location>
</feature>
<feature type="compositionally biased region" description="Basic and acidic residues" evidence="2">
    <location>
        <begin position="4141"/>
        <end position="4157"/>
    </location>
</feature>
<feature type="compositionally biased region" description="Basic and acidic residues" evidence="2">
    <location>
        <begin position="1904"/>
        <end position="1923"/>
    </location>
</feature>
<feature type="compositionally biased region" description="Polar residues" evidence="2">
    <location>
        <begin position="4617"/>
        <end position="4629"/>
    </location>
</feature>
<feature type="compositionally biased region" description="Basic residues" evidence="2">
    <location>
        <begin position="3644"/>
        <end position="3654"/>
    </location>
</feature>
<evidence type="ECO:0000256" key="1">
    <source>
        <dbReference type="SAM" id="Coils"/>
    </source>
</evidence>
<feature type="compositionally biased region" description="Low complexity" evidence="2">
    <location>
        <begin position="761"/>
        <end position="774"/>
    </location>
</feature>
<feature type="compositionally biased region" description="Polar residues" evidence="2">
    <location>
        <begin position="3515"/>
        <end position="3525"/>
    </location>
</feature>
<feature type="compositionally biased region" description="Basic and acidic residues" evidence="2">
    <location>
        <begin position="6161"/>
        <end position="6175"/>
    </location>
</feature>
<feature type="compositionally biased region" description="Basic and acidic residues" evidence="2">
    <location>
        <begin position="669"/>
        <end position="680"/>
    </location>
</feature>
<accession>E5R2F2</accession>
<feature type="compositionally biased region" description="Basic and acidic residues" evidence="2">
    <location>
        <begin position="61"/>
        <end position="72"/>
    </location>
</feature>
<organism evidence="4">
    <name type="scientific">Arthroderma gypseum (strain ATCC MYA-4604 / CBS 118893)</name>
    <name type="common">Microsporum gypseum</name>
    <dbReference type="NCBI Taxonomy" id="535722"/>
    <lineage>
        <taxon>Eukaryota</taxon>
        <taxon>Fungi</taxon>
        <taxon>Dikarya</taxon>
        <taxon>Ascomycota</taxon>
        <taxon>Pezizomycotina</taxon>
        <taxon>Eurotiomycetes</taxon>
        <taxon>Eurotiomycetidae</taxon>
        <taxon>Onygenales</taxon>
        <taxon>Arthrodermataceae</taxon>
        <taxon>Nannizzia</taxon>
    </lineage>
</organism>
<feature type="region of interest" description="Disordered" evidence="2">
    <location>
        <begin position="1"/>
        <end position="374"/>
    </location>
</feature>
<feature type="compositionally biased region" description="Pro residues" evidence="2">
    <location>
        <begin position="4870"/>
        <end position="4880"/>
    </location>
</feature>
<evidence type="ECO:0000256" key="2">
    <source>
        <dbReference type="SAM" id="MobiDB-lite"/>
    </source>
</evidence>
<feature type="compositionally biased region" description="Basic residues" evidence="2">
    <location>
        <begin position="1658"/>
        <end position="1674"/>
    </location>
</feature>
<feature type="compositionally biased region" description="Acidic residues" evidence="2">
    <location>
        <begin position="3543"/>
        <end position="3555"/>
    </location>
</feature>
<feature type="region of interest" description="Disordered" evidence="2">
    <location>
        <begin position="2304"/>
        <end position="2360"/>
    </location>
</feature>
<feature type="compositionally biased region" description="Acidic residues" evidence="2">
    <location>
        <begin position="6188"/>
        <end position="6197"/>
    </location>
</feature>
<feature type="compositionally biased region" description="Polar residues" evidence="2">
    <location>
        <begin position="2478"/>
        <end position="2498"/>
    </location>
</feature>
<feature type="compositionally biased region" description="Basic and acidic residues" evidence="2">
    <location>
        <begin position="3370"/>
        <end position="3385"/>
    </location>
</feature>
<feature type="compositionally biased region" description="Basic residues" evidence="2">
    <location>
        <begin position="5763"/>
        <end position="5772"/>
    </location>
</feature>
<feature type="compositionally biased region" description="Basic and acidic residues" evidence="2">
    <location>
        <begin position="5476"/>
        <end position="5487"/>
    </location>
</feature>
<feature type="compositionally biased region" description="Polar residues" evidence="2">
    <location>
        <begin position="2433"/>
        <end position="2448"/>
    </location>
</feature>
<feature type="compositionally biased region" description="Basic and acidic residues" evidence="2">
    <location>
        <begin position="3533"/>
        <end position="3542"/>
    </location>
</feature>
<dbReference type="HOGENOM" id="CLU_000055_0_0_1"/>
<feature type="compositionally biased region" description="Basic and acidic residues" evidence="2">
    <location>
        <begin position="1445"/>
        <end position="1454"/>
    </location>
</feature>
<dbReference type="PANTHER" id="PTHR40641:SF2">
    <property type="entry name" value="INVOLUCRIN REPEAT PROTEIN"/>
    <property type="match status" value="1"/>
</dbReference>
<dbReference type="OMA" id="RCAPLQC"/>
<feature type="compositionally biased region" description="Basic and acidic residues" evidence="2">
    <location>
        <begin position="1152"/>
        <end position="1169"/>
    </location>
</feature>
<feature type="compositionally biased region" description="Basic and acidic residues" evidence="2">
    <location>
        <begin position="3894"/>
        <end position="3909"/>
    </location>
</feature>
<feature type="compositionally biased region" description="Basic and acidic residues" evidence="2">
    <location>
        <begin position="3785"/>
        <end position="3805"/>
    </location>
</feature>
<dbReference type="GeneID" id="10032102"/>
<gene>
    <name evidence="3" type="ORF">MGYG_00864</name>
</gene>
<feature type="compositionally biased region" description="Basic and acidic residues" evidence="2">
    <location>
        <begin position="1330"/>
        <end position="1341"/>
    </location>
</feature>
<reference evidence="4" key="1">
    <citation type="journal article" date="2012" name="MBio">
        <title>Comparative genome analysis of Trichophyton rubrum and related dermatophytes reveals candidate genes involved in infection.</title>
        <authorList>
            <person name="Martinez D.A."/>
            <person name="Oliver B.G."/>
            <person name="Graeser Y."/>
            <person name="Goldberg J.M."/>
            <person name="Li W."/>
            <person name="Martinez-Rossi N.M."/>
            <person name="Monod M."/>
            <person name="Shelest E."/>
            <person name="Barton R.C."/>
            <person name="Birch E."/>
            <person name="Brakhage A.A."/>
            <person name="Chen Z."/>
            <person name="Gurr S.J."/>
            <person name="Heiman D."/>
            <person name="Heitman J."/>
            <person name="Kosti I."/>
            <person name="Rossi A."/>
            <person name="Saif S."/>
            <person name="Samalova M."/>
            <person name="Saunders C.W."/>
            <person name="Shea T."/>
            <person name="Summerbell R.C."/>
            <person name="Xu J."/>
            <person name="Young S."/>
            <person name="Zeng Q."/>
            <person name="Birren B.W."/>
            <person name="Cuomo C.A."/>
            <person name="White T.C."/>
        </authorList>
    </citation>
    <scope>NUCLEOTIDE SEQUENCE [LARGE SCALE GENOMIC DNA]</scope>
    <source>
        <strain evidence="4">ATCC MYA-4604 / CBS 118893</strain>
    </source>
</reference>
<feature type="region of interest" description="Disordered" evidence="2">
    <location>
        <begin position="619"/>
        <end position="715"/>
    </location>
</feature>
<feature type="region of interest" description="Disordered" evidence="2">
    <location>
        <begin position="729"/>
        <end position="774"/>
    </location>
</feature>
<feature type="compositionally biased region" description="Basic and acidic residues" evidence="2">
    <location>
        <begin position="4572"/>
        <end position="4582"/>
    </location>
</feature>
<feature type="compositionally biased region" description="Basic residues" evidence="2">
    <location>
        <begin position="2720"/>
        <end position="2734"/>
    </location>
</feature>
<dbReference type="PANTHER" id="PTHR40641">
    <property type="entry name" value="INVOLUCRIN REPEAT PROTEIN (AFU_ORTHOLOGUE AFUA_2G08060)"/>
    <property type="match status" value="1"/>
</dbReference>
<dbReference type="eggNOG" id="ENOG502QRYC">
    <property type="taxonomic scope" value="Eukaryota"/>
</dbReference>
<feature type="compositionally biased region" description="Basic and acidic residues" evidence="2">
    <location>
        <begin position="2314"/>
        <end position="2330"/>
    </location>
</feature>
<feature type="compositionally biased region" description="Basic and acidic residues" evidence="2">
    <location>
        <begin position="4791"/>
        <end position="4801"/>
    </location>
</feature>
<feature type="region of interest" description="Disordered" evidence="2">
    <location>
        <begin position="5010"/>
        <end position="5322"/>
    </location>
</feature>
<feature type="region of interest" description="Disordered" evidence="2">
    <location>
        <begin position="5862"/>
        <end position="6249"/>
    </location>
</feature>
<feature type="compositionally biased region" description="Basic and acidic residues" evidence="2">
    <location>
        <begin position="3414"/>
        <end position="3423"/>
    </location>
</feature>
<feature type="compositionally biased region" description="Basic and acidic residues" evidence="2">
    <location>
        <begin position="106"/>
        <end position="122"/>
    </location>
</feature>
<feature type="compositionally biased region" description="Low complexity" evidence="2">
    <location>
        <begin position="5870"/>
        <end position="5879"/>
    </location>
</feature>
<dbReference type="OrthoDB" id="5365701at2759"/>